<name>A0A2T5F023_VIBSP</name>
<reference evidence="1 2" key="1">
    <citation type="submission" date="2017-11" db="EMBL/GenBank/DDBJ databases">
        <title>Population delineation of vibrios coincides with oyster pathogenicity.</title>
        <authorList>
            <person name="Bruto M."/>
            <person name="Labreuche Y."/>
            <person name="James A."/>
            <person name="Piel D."/>
            <person name="Chenivesse S."/>
            <person name="Petton B."/>
            <person name="Polz M.F."/>
            <person name="Le Roux F."/>
        </authorList>
    </citation>
    <scope>NUCLEOTIDE SEQUENCE [LARGE SCALE GENOMIC DNA]</scope>
    <source>
        <strain evidence="1 2">FF_144</strain>
    </source>
</reference>
<comment type="caution">
    <text evidence="1">The sequence shown here is derived from an EMBL/GenBank/DDBJ whole genome shotgun (WGS) entry which is preliminary data.</text>
</comment>
<evidence type="ECO:0000313" key="1">
    <source>
        <dbReference type="EMBL" id="PTP38885.1"/>
    </source>
</evidence>
<proteinExistence type="predicted"/>
<dbReference type="EMBL" id="PIFK01000005">
    <property type="protein sequence ID" value="PTP38885.1"/>
    <property type="molecule type" value="Genomic_DNA"/>
</dbReference>
<sequence>MDSIQNNTDKKDMLEKVQDIASINGLEYEVSGNVLNLKLGRAAGKVKIKYDYVTRSYVYNCNEYAAGFSSLIFFALSFNTLYQVDQQVWSGYVAGLMFAVAVFNLIQLVLSHVQMLDIKAQLREVGIYLKSAA</sequence>
<accession>A0A2T5F023</accession>
<organism evidence="1 2">
    <name type="scientific">Vibrio splendidus</name>
    <dbReference type="NCBI Taxonomy" id="29497"/>
    <lineage>
        <taxon>Bacteria</taxon>
        <taxon>Pseudomonadati</taxon>
        <taxon>Pseudomonadota</taxon>
        <taxon>Gammaproteobacteria</taxon>
        <taxon>Vibrionales</taxon>
        <taxon>Vibrionaceae</taxon>
        <taxon>Vibrio</taxon>
    </lineage>
</organism>
<dbReference type="Proteomes" id="UP000244197">
    <property type="component" value="Unassembled WGS sequence"/>
</dbReference>
<gene>
    <name evidence="1" type="ORF">CWO07_03240</name>
</gene>
<dbReference type="RefSeq" id="WP_081016114.1">
    <property type="nucleotide sequence ID" value="NZ_CAWNYA010000001.1"/>
</dbReference>
<dbReference type="AlphaFoldDB" id="A0A2T5F023"/>
<protein>
    <submittedName>
        <fullName evidence="1">Uncharacterized protein</fullName>
    </submittedName>
</protein>
<evidence type="ECO:0000313" key="2">
    <source>
        <dbReference type="Proteomes" id="UP000244197"/>
    </source>
</evidence>